<proteinExistence type="predicted"/>
<dbReference type="Proteomes" id="UP000076842">
    <property type="component" value="Unassembled WGS sequence"/>
</dbReference>
<reference evidence="2 3" key="1">
    <citation type="journal article" date="2016" name="Mol. Biol. Evol.">
        <title>Comparative Genomics of Early-Diverging Mushroom-Forming Fungi Provides Insights into the Origins of Lignocellulose Decay Capabilities.</title>
        <authorList>
            <person name="Nagy L.G."/>
            <person name="Riley R."/>
            <person name="Tritt A."/>
            <person name="Adam C."/>
            <person name="Daum C."/>
            <person name="Floudas D."/>
            <person name="Sun H."/>
            <person name="Yadav J.S."/>
            <person name="Pangilinan J."/>
            <person name="Larsson K.H."/>
            <person name="Matsuura K."/>
            <person name="Barry K."/>
            <person name="Labutti K."/>
            <person name="Kuo R."/>
            <person name="Ohm R.A."/>
            <person name="Bhattacharya S.S."/>
            <person name="Shirouzu T."/>
            <person name="Yoshinaga Y."/>
            <person name="Martin F.M."/>
            <person name="Grigoriev I.V."/>
            <person name="Hibbett D.S."/>
        </authorList>
    </citation>
    <scope>NUCLEOTIDE SEQUENCE [LARGE SCALE GENOMIC DNA]</scope>
    <source>
        <strain evidence="2 3">HHB12733</strain>
    </source>
</reference>
<keyword evidence="3" id="KW-1185">Reference proteome</keyword>
<dbReference type="InParanoid" id="A0A165F068"/>
<sequence length="215" mass="23262">MGGSLNLERFGAGTESENLDRVITYLNRAVPVLVLAVRLAREHAIRRQISPSLPDDESDEDGDDEHSLLGYPTSYPPPRHLSIHPPPPTAYYPSSSIPVASSSTPNTDAFVPTNLDYPEQGPSNGHSGQVGNFDGHGSEALGGEMLGSFANMQLGFDYAPHDPTAMVQEESTTVNPSWLDLSLPQPQYPGQLHSRHGAPLAYSQLDLSYLAESHF</sequence>
<feature type="compositionally biased region" description="Low complexity" evidence="1">
    <location>
        <begin position="91"/>
        <end position="105"/>
    </location>
</feature>
<dbReference type="EMBL" id="KV423986">
    <property type="protein sequence ID" value="KZT55915.1"/>
    <property type="molecule type" value="Genomic_DNA"/>
</dbReference>
<feature type="compositionally biased region" description="Acidic residues" evidence="1">
    <location>
        <begin position="54"/>
        <end position="64"/>
    </location>
</feature>
<feature type="region of interest" description="Disordered" evidence="1">
    <location>
        <begin position="50"/>
        <end position="139"/>
    </location>
</feature>
<evidence type="ECO:0000256" key="1">
    <source>
        <dbReference type="SAM" id="MobiDB-lite"/>
    </source>
</evidence>
<evidence type="ECO:0000313" key="3">
    <source>
        <dbReference type="Proteomes" id="UP000076842"/>
    </source>
</evidence>
<protein>
    <submittedName>
        <fullName evidence="2">Uncharacterized protein</fullName>
    </submittedName>
</protein>
<name>A0A165F068_9BASI</name>
<organism evidence="2 3">
    <name type="scientific">Calocera cornea HHB12733</name>
    <dbReference type="NCBI Taxonomy" id="1353952"/>
    <lineage>
        <taxon>Eukaryota</taxon>
        <taxon>Fungi</taxon>
        <taxon>Dikarya</taxon>
        <taxon>Basidiomycota</taxon>
        <taxon>Agaricomycotina</taxon>
        <taxon>Dacrymycetes</taxon>
        <taxon>Dacrymycetales</taxon>
        <taxon>Dacrymycetaceae</taxon>
        <taxon>Calocera</taxon>
    </lineage>
</organism>
<dbReference type="AlphaFoldDB" id="A0A165F068"/>
<feature type="compositionally biased region" description="Pro residues" evidence="1">
    <location>
        <begin position="74"/>
        <end position="90"/>
    </location>
</feature>
<accession>A0A165F068</accession>
<gene>
    <name evidence="2" type="ORF">CALCODRAFT_497962</name>
</gene>
<feature type="compositionally biased region" description="Polar residues" evidence="1">
    <location>
        <begin position="121"/>
        <end position="130"/>
    </location>
</feature>
<evidence type="ECO:0000313" key="2">
    <source>
        <dbReference type="EMBL" id="KZT55915.1"/>
    </source>
</evidence>